<accession>A0A1G7JJJ3</accession>
<evidence type="ECO:0000313" key="1">
    <source>
        <dbReference type="EMBL" id="SDF25132.1"/>
    </source>
</evidence>
<sequence length="72" mass="7560">MGNAGVSAYPKGLGVFSGTAKSFGFCFYAGQDKTKTKRFSLSHGGKAGAFDPALHIAMALPTILKTNQYSIK</sequence>
<name>A0A1G7JJJ3_9FLAO</name>
<evidence type="ECO:0000313" key="2">
    <source>
        <dbReference type="Proteomes" id="UP000199109"/>
    </source>
</evidence>
<dbReference type="Proteomes" id="UP000199109">
    <property type="component" value="Unassembled WGS sequence"/>
</dbReference>
<reference evidence="1 2" key="1">
    <citation type="submission" date="2016-10" db="EMBL/GenBank/DDBJ databases">
        <authorList>
            <person name="de Groot N.N."/>
        </authorList>
    </citation>
    <scope>NUCLEOTIDE SEQUENCE [LARGE SCALE GENOMIC DNA]</scope>
    <source>
        <strain evidence="1 2">DSM 23421</strain>
    </source>
</reference>
<keyword evidence="2" id="KW-1185">Reference proteome</keyword>
<gene>
    <name evidence="1" type="ORF">SAMN05421636_1312</name>
</gene>
<dbReference type="AlphaFoldDB" id="A0A1G7JJJ3"/>
<dbReference type="RefSeq" id="WP_091874465.1">
    <property type="nucleotide sequence ID" value="NZ_FNAO01000031.1"/>
</dbReference>
<proteinExistence type="predicted"/>
<dbReference type="STRING" id="641691.SAMN05421636_1312"/>
<dbReference type="EMBL" id="FNAO01000031">
    <property type="protein sequence ID" value="SDF25132.1"/>
    <property type="molecule type" value="Genomic_DNA"/>
</dbReference>
<protein>
    <submittedName>
        <fullName evidence="1">Uncharacterized protein</fullName>
    </submittedName>
</protein>
<organism evidence="1 2">
    <name type="scientific">Pricia antarctica</name>
    <dbReference type="NCBI Taxonomy" id="641691"/>
    <lineage>
        <taxon>Bacteria</taxon>
        <taxon>Pseudomonadati</taxon>
        <taxon>Bacteroidota</taxon>
        <taxon>Flavobacteriia</taxon>
        <taxon>Flavobacteriales</taxon>
        <taxon>Flavobacteriaceae</taxon>
        <taxon>Pricia</taxon>
    </lineage>
</organism>